<dbReference type="EMBL" id="RPOK01000001">
    <property type="protein sequence ID" value="RPJ67968.1"/>
    <property type="molecule type" value="Genomic_DNA"/>
</dbReference>
<dbReference type="NCBIfam" id="NF008219">
    <property type="entry name" value="PRK10987.1"/>
    <property type="match status" value="1"/>
</dbReference>
<sequence length="278" mass="30745">MTILALLIALAIERVTVKLPQWQGQTYAKHYLDWVTEKAWLSEDSTSVAWFVVAFLPALCCAVLMSLLPGLLEFVVQTLILFVCLGCQAIRDTYKCFLQAANRGDVEACYLYSTQMGHCDSQTDKGATFGLRLVWLNYQHYAAVILFFVAFGAPGAIFYVLAREAFDYACNEESFSVTSASAVRHLADFIPVRLSAFGLLLVGNFAHAMPVWLQSLFAFSERPSKTLTRVASSAEVLPNPEQKDVDQATEPAMLVKLAKRNLLFLLVVVSILTVVGVV</sequence>
<keyword evidence="1" id="KW-0472">Membrane</keyword>
<dbReference type="GO" id="GO:0005886">
    <property type="term" value="C:plasma membrane"/>
    <property type="evidence" value="ECO:0007669"/>
    <property type="project" value="TreeGrafter"/>
</dbReference>
<name>A0A3N5ZDA1_9ALTE</name>
<reference evidence="2 3" key="1">
    <citation type="submission" date="2018-11" db="EMBL/GenBank/DDBJ databases">
        <authorList>
            <person name="Ye M.-Q."/>
            <person name="Du Z.-J."/>
        </authorList>
    </citation>
    <scope>NUCLEOTIDE SEQUENCE [LARGE SCALE GENOMIC DNA]</scope>
    <source>
        <strain evidence="2 3">U0105</strain>
    </source>
</reference>
<dbReference type="Proteomes" id="UP000275281">
    <property type="component" value="Unassembled WGS sequence"/>
</dbReference>
<dbReference type="Pfam" id="PF17113">
    <property type="entry name" value="AmpE"/>
    <property type="match status" value="1"/>
</dbReference>
<dbReference type="InterPro" id="IPR052966">
    <property type="entry name" value="Beta-lactamase_Reg"/>
</dbReference>
<dbReference type="OrthoDB" id="9811967at2"/>
<keyword evidence="1" id="KW-1133">Transmembrane helix</keyword>
<accession>A0A3N5ZDA1</accession>
<dbReference type="PANTHER" id="PTHR38684">
    <property type="entry name" value="PROTEIN AMPE"/>
    <property type="match status" value="1"/>
</dbReference>
<proteinExistence type="predicted"/>
<evidence type="ECO:0000256" key="1">
    <source>
        <dbReference type="SAM" id="Phobius"/>
    </source>
</evidence>
<evidence type="ECO:0000313" key="2">
    <source>
        <dbReference type="EMBL" id="RPJ67968.1"/>
    </source>
</evidence>
<dbReference type="PANTHER" id="PTHR38684:SF1">
    <property type="entry name" value="PROTEIN AMPE"/>
    <property type="match status" value="1"/>
</dbReference>
<organism evidence="2 3">
    <name type="scientific">Alteromonas sediminis</name>
    <dbReference type="NCBI Taxonomy" id="2259342"/>
    <lineage>
        <taxon>Bacteria</taxon>
        <taxon>Pseudomonadati</taxon>
        <taxon>Pseudomonadota</taxon>
        <taxon>Gammaproteobacteria</taxon>
        <taxon>Alteromonadales</taxon>
        <taxon>Alteromonadaceae</taxon>
        <taxon>Alteromonas/Salinimonas group</taxon>
        <taxon>Alteromonas</taxon>
    </lineage>
</organism>
<feature type="transmembrane region" description="Helical" evidence="1">
    <location>
        <begin position="48"/>
        <end position="72"/>
    </location>
</feature>
<dbReference type="RefSeq" id="WP_124025970.1">
    <property type="nucleotide sequence ID" value="NZ_JBHRSN010000005.1"/>
</dbReference>
<dbReference type="GO" id="GO:0046677">
    <property type="term" value="P:response to antibiotic"/>
    <property type="evidence" value="ECO:0007669"/>
    <property type="project" value="TreeGrafter"/>
</dbReference>
<comment type="caution">
    <text evidence="2">The sequence shown here is derived from an EMBL/GenBank/DDBJ whole genome shotgun (WGS) entry which is preliminary data.</text>
</comment>
<gene>
    <name evidence="2" type="primary">ampE</name>
    <name evidence="2" type="ORF">DRW07_00710</name>
</gene>
<feature type="transmembrane region" description="Helical" evidence="1">
    <location>
        <begin position="141"/>
        <end position="162"/>
    </location>
</feature>
<keyword evidence="1" id="KW-0812">Transmembrane</keyword>
<evidence type="ECO:0000313" key="3">
    <source>
        <dbReference type="Proteomes" id="UP000275281"/>
    </source>
</evidence>
<dbReference type="InterPro" id="IPR031347">
    <property type="entry name" value="AmpE"/>
</dbReference>
<protein>
    <submittedName>
        <fullName evidence="2">Beta-lactamase regulator AmpE</fullName>
    </submittedName>
</protein>
<dbReference type="AlphaFoldDB" id="A0A3N5ZDA1"/>
<feature type="transmembrane region" description="Helical" evidence="1">
    <location>
        <begin position="261"/>
        <end position="277"/>
    </location>
</feature>
<keyword evidence="3" id="KW-1185">Reference proteome</keyword>